<evidence type="ECO:0000313" key="1">
    <source>
        <dbReference type="EMBL" id="GBB95488.1"/>
    </source>
</evidence>
<dbReference type="EMBL" id="BLAL01000016">
    <property type="protein sequence ID" value="GES75410.1"/>
    <property type="molecule type" value="Genomic_DNA"/>
</dbReference>
<dbReference type="AlphaFoldDB" id="A0A2Z6RU42"/>
<reference evidence="2" key="2">
    <citation type="submission" date="2019-10" db="EMBL/GenBank/DDBJ databases">
        <title>Conservation and host-specific expression of non-tandemly repeated heterogenous ribosome RNA gene in arbuscular mycorrhizal fungi.</title>
        <authorList>
            <person name="Maeda T."/>
            <person name="Kobayashi Y."/>
            <person name="Nakagawa T."/>
            <person name="Ezawa T."/>
            <person name="Yamaguchi K."/>
            <person name="Bino T."/>
            <person name="Nishimoto Y."/>
            <person name="Shigenobu S."/>
            <person name="Kawaguchi M."/>
        </authorList>
    </citation>
    <scope>NUCLEOTIDE SEQUENCE</scope>
    <source>
        <strain evidence="2">HR1</strain>
    </source>
</reference>
<keyword evidence="3" id="KW-1185">Reference proteome</keyword>
<dbReference type="Proteomes" id="UP000247702">
    <property type="component" value="Unassembled WGS sequence"/>
</dbReference>
<proteinExistence type="predicted"/>
<dbReference type="Proteomes" id="UP000615446">
    <property type="component" value="Unassembled WGS sequence"/>
</dbReference>
<evidence type="ECO:0000313" key="3">
    <source>
        <dbReference type="Proteomes" id="UP000247702"/>
    </source>
</evidence>
<sequence>MDSNFNFTKHSIWIPYCQALNIWEDYLGITQKAKQRSYSKDPYPYHHGIDLYNREDETVSHLGVDASGRGDT</sequence>
<accession>A0A2Z6RU42</accession>
<comment type="caution">
    <text evidence="1">The sequence shown here is derived from an EMBL/GenBank/DDBJ whole genome shotgun (WGS) entry which is preliminary data.</text>
</comment>
<name>A0A2Z6RU42_9GLOM</name>
<evidence type="ECO:0000313" key="2">
    <source>
        <dbReference type="EMBL" id="GES75410.1"/>
    </source>
</evidence>
<reference evidence="1 3" key="1">
    <citation type="submission" date="2017-11" db="EMBL/GenBank/DDBJ databases">
        <title>The genome of Rhizophagus clarus HR1 reveals common genetic basis of auxotrophy among arbuscular mycorrhizal fungi.</title>
        <authorList>
            <person name="Kobayashi Y."/>
        </authorList>
    </citation>
    <scope>NUCLEOTIDE SEQUENCE [LARGE SCALE GENOMIC DNA]</scope>
    <source>
        <strain evidence="1 3">HR1</strain>
    </source>
</reference>
<gene>
    <name evidence="2" type="ORF">RCL2_000284700</name>
    <name evidence="1" type="ORF">RclHR1_25490001</name>
</gene>
<protein>
    <submittedName>
        <fullName evidence="1">Uncharacterized protein</fullName>
    </submittedName>
</protein>
<organism evidence="1 3">
    <name type="scientific">Rhizophagus clarus</name>
    <dbReference type="NCBI Taxonomy" id="94130"/>
    <lineage>
        <taxon>Eukaryota</taxon>
        <taxon>Fungi</taxon>
        <taxon>Fungi incertae sedis</taxon>
        <taxon>Mucoromycota</taxon>
        <taxon>Glomeromycotina</taxon>
        <taxon>Glomeromycetes</taxon>
        <taxon>Glomerales</taxon>
        <taxon>Glomeraceae</taxon>
        <taxon>Rhizophagus</taxon>
    </lineage>
</organism>
<dbReference type="EMBL" id="BEXD01001723">
    <property type="protein sequence ID" value="GBB95488.1"/>
    <property type="molecule type" value="Genomic_DNA"/>
</dbReference>